<dbReference type="InterPro" id="IPR016166">
    <property type="entry name" value="FAD-bd_PCMH"/>
</dbReference>
<sequence>MSGPEILKALTSVLEEPILQPGSEEYEKSNGSYFSAFENEIKPSYIAKPTSVKQVQDLIRILRPHLLSGHCQVAVRGTGHTPFAGSANVQDGITIDTRGLKGIALSDDKSVVEIAAGETWANVYAELEKHNLTVAGGRVGRIGVAGLVLGGGLSMFSGRTGFACDTVVEFEVVLASGEVIRASAEGNHDLWVALRGGLNNFGIVTSLKMQTIEARDIWGGVTYYMPDAFSQLLQNACDFVHHEKDQDAHIMASAGYGFGHKVATCVMYHTQGKENPPSLQRFTTMEPQIKQMSTMRTSTHLGFCEELSKFSSDGLRQYWASITIKPDVPLMEAFHQKWEETLCKVKDAEGFIFSFGFHPLTKALLANSAKAGGNAMDIPPSDGPLFVVLVNPIWKEAKDDERIFAEVGNLVTELRQLAREKDLLHRYIFTNYGYSEDDVVAGYGEDSVSRLRETSKRYDPEGLFQKSVPGGFKLSTKRD</sequence>
<dbReference type="InterPro" id="IPR006094">
    <property type="entry name" value="Oxid_FAD_bind_N"/>
</dbReference>
<keyword evidence="7" id="KW-1185">Reference proteome</keyword>
<comment type="similarity">
    <text evidence="1">Belongs to the oxygen-dependent FAD-linked oxidoreductase family.</text>
</comment>
<keyword evidence="4" id="KW-0560">Oxidoreductase</keyword>
<dbReference type="PANTHER" id="PTHR42973">
    <property type="entry name" value="BINDING OXIDOREDUCTASE, PUTATIVE (AFU_ORTHOLOGUE AFUA_1G17690)-RELATED"/>
    <property type="match status" value="1"/>
</dbReference>
<evidence type="ECO:0000313" key="6">
    <source>
        <dbReference type="EMBL" id="ROW02398.1"/>
    </source>
</evidence>
<dbReference type="InterPro" id="IPR050416">
    <property type="entry name" value="FAD-linked_Oxidoreductase"/>
</dbReference>
<reference evidence="6 7" key="1">
    <citation type="submission" date="2015-09" db="EMBL/GenBank/DDBJ databases">
        <title>Host preference determinants of Valsa canker pathogens revealed by comparative genomics.</title>
        <authorList>
            <person name="Yin Z."/>
            <person name="Huang L."/>
        </authorList>
    </citation>
    <scope>NUCLEOTIDE SEQUENCE [LARGE SCALE GENOMIC DNA]</scope>
    <source>
        <strain evidence="6 7">03-1</strain>
    </source>
</reference>
<accession>A0A423WG34</accession>
<evidence type="ECO:0000259" key="5">
    <source>
        <dbReference type="PROSITE" id="PS51387"/>
    </source>
</evidence>
<evidence type="ECO:0000313" key="7">
    <source>
        <dbReference type="Proteomes" id="UP000283895"/>
    </source>
</evidence>
<dbReference type="OrthoDB" id="2151789at2759"/>
<dbReference type="AlphaFoldDB" id="A0A423WG34"/>
<dbReference type="GO" id="GO:0071949">
    <property type="term" value="F:FAD binding"/>
    <property type="evidence" value="ECO:0007669"/>
    <property type="project" value="InterPro"/>
</dbReference>
<organism evidence="6 7">
    <name type="scientific">Cytospora schulzeri</name>
    <dbReference type="NCBI Taxonomy" id="448051"/>
    <lineage>
        <taxon>Eukaryota</taxon>
        <taxon>Fungi</taxon>
        <taxon>Dikarya</taxon>
        <taxon>Ascomycota</taxon>
        <taxon>Pezizomycotina</taxon>
        <taxon>Sordariomycetes</taxon>
        <taxon>Sordariomycetidae</taxon>
        <taxon>Diaporthales</taxon>
        <taxon>Cytosporaceae</taxon>
        <taxon>Cytospora</taxon>
    </lineage>
</organism>
<dbReference type="Proteomes" id="UP000283895">
    <property type="component" value="Unassembled WGS sequence"/>
</dbReference>
<evidence type="ECO:0000256" key="2">
    <source>
        <dbReference type="ARBA" id="ARBA00022630"/>
    </source>
</evidence>
<dbReference type="SUPFAM" id="SSF56176">
    <property type="entry name" value="FAD-binding/transporter-associated domain-like"/>
    <property type="match status" value="1"/>
</dbReference>
<dbReference type="STRING" id="356882.A0A423WG34"/>
<dbReference type="InterPro" id="IPR036318">
    <property type="entry name" value="FAD-bd_PCMH-like_sf"/>
</dbReference>
<dbReference type="Pfam" id="PF01565">
    <property type="entry name" value="FAD_binding_4"/>
    <property type="match status" value="1"/>
</dbReference>
<keyword evidence="2" id="KW-0285">Flavoprotein</keyword>
<gene>
    <name evidence="6" type="ORF">VMCG_06089</name>
</gene>
<dbReference type="GO" id="GO:0016491">
    <property type="term" value="F:oxidoreductase activity"/>
    <property type="evidence" value="ECO:0007669"/>
    <property type="project" value="UniProtKB-KW"/>
</dbReference>
<dbReference type="PROSITE" id="PS51387">
    <property type="entry name" value="FAD_PCMH"/>
    <property type="match status" value="1"/>
</dbReference>
<dbReference type="Gene3D" id="3.30.465.10">
    <property type="match status" value="1"/>
</dbReference>
<comment type="caution">
    <text evidence="6">The sequence shown here is derived from an EMBL/GenBank/DDBJ whole genome shotgun (WGS) entry which is preliminary data.</text>
</comment>
<dbReference type="EMBL" id="LKEA01000017">
    <property type="protein sequence ID" value="ROW02398.1"/>
    <property type="molecule type" value="Genomic_DNA"/>
</dbReference>
<keyword evidence="3" id="KW-0274">FAD</keyword>
<proteinExistence type="inferred from homology"/>
<name>A0A423WG34_9PEZI</name>
<dbReference type="PANTHER" id="PTHR42973:SF22">
    <property type="entry name" value="FAD-BINDING PCMH-TYPE DOMAIN-CONTAINING PROTEIN-RELATED"/>
    <property type="match status" value="1"/>
</dbReference>
<evidence type="ECO:0000256" key="1">
    <source>
        <dbReference type="ARBA" id="ARBA00005466"/>
    </source>
</evidence>
<feature type="domain" description="FAD-binding PCMH-type" evidence="5">
    <location>
        <begin position="39"/>
        <end position="214"/>
    </location>
</feature>
<dbReference type="InterPro" id="IPR016169">
    <property type="entry name" value="FAD-bd_PCMH_sub2"/>
</dbReference>
<protein>
    <recommendedName>
        <fullName evidence="5">FAD-binding PCMH-type domain-containing protein</fullName>
    </recommendedName>
</protein>
<evidence type="ECO:0000256" key="3">
    <source>
        <dbReference type="ARBA" id="ARBA00022827"/>
    </source>
</evidence>
<evidence type="ECO:0000256" key="4">
    <source>
        <dbReference type="ARBA" id="ARBA00023002"/>
    </source>
</evidence>